<name>A0A0K2T3Q6_LEPSM</name>
<accession>A0A0K2T3Q6</accession>
<reference evidence="1" key="1">
    <citation type="submission" date="2014-05" db="EMBL/GenBank/DDBJ databases">
        <authorList>
            <person name="Chronopoulou M."/>
        </authorList>
    </citation>
    <scope>NUCLEOTIDE SEQUENCE</scope>
    <source>
        <tissue evidence="1">Whole organism</tissue>
    </source>
</reference>
<protein>
    <submittedName>
        <fullName evidence="1">Uncharacterized protein</fullName>
    </submittedName>
</protein>
<organism evidence="1">
    <name type="scientific">Lepeophtheirus salmonis</name>
    <name type="common">Salmon louse</name>
    <name type="synonym">Caligus salmonis</name>
    <dbReference type="NCBI Taxonomy" id="72036"/>
    <lineage>
        <taxon>Eukaryota</taxon>
        <taxon>Metazoa</taxon>
        <taxon>Ecdysozoa</taxon>
        <taxon>Arthropoda</taxon>
        <taxon>Crustacea</taxon>
        <taxon>Multicrustacea</taxon>
        <taxon>Hexanauplia</taxon>
        <taxon>Copepoda</taxon>
        <taxon>Siphonostomatoida</taxon>
        <taxon>Caligidae</taxon>
        <taxon>Lepeophtheirus</taxon>
    </lineage>
</organism>
<evidence type="ECO:0000313" key="1">
    <source>
        <dbReference type="EMBL" id="CDW20714.1"/>
    </source>
</evidence>
<sequence length="38" mass="4278">MMLKTSLKLVDTITFRKAKKKDNFSITKLPVHASADLS</sequence>
<proteinExistence type="predicted"/>
<dbReference type="EMBL" id="HACA01003353">
    <property type="protein sequence ID" value="CDW20714.1"/>
    <property type="molecule type" value="Transcribed_RNA"/>
</dbReference>
<dbReference type="AlphaFoldDB" id="A0A0K2T3Q6"/>